<name>A0ABS7JFV0_9SPHN</name>
<evidence type="ECO:0008006" key="3">
    <source>
        <dbReference type="Google" id="ProtNLM"/>
    </source>
</evidence>
<comment type="caution">
    <text evidence="1">The sequence shown here is derived from an EMBL/GenBank/DDBJ whole genome shotgun (WGS) entry which is preliminary data.</text>
</comment>
<reference evidence="1 2" key="1">
    <citation type="submission" date="2021-08" db="EMBL/GenBank/DDBJ databases">
        <title>Comparative Genomics Analysis of the Genus Qipengyuania Reveals Extensive Genetic Diversity and Metabolic Versatility, Including the Description of Fifteen Novel Species.</title>
        <authorList>
            <person name="Liu Y."/>
        </authorList>
    </citation>
    <scope>NUCLEOTIDE SEQUENCE [LARGE SCALE GENOMIC DNA]</scope>
    <source>
        <strain evidence="1 2">6D47A</strain>
    </source>
</reference>
<keyword evidence="2" id="KW-1185">Reference proteome</keyword>
<organism evidence="1 2">
    <name type="scientific">Qipengyuania qiaonensis</name>
    <dbReference type="NCBI Taxonomy" id="2867240"/>
    <lineage>
        <taxon>Bacteria</taxon>
        <taxon>Pseudomonadati</taxon>
        <taxon>Pseudomonadota</taxon>
        <taxon>Alphaproteobacteria</taxon>
        <taxon>Sphingomonadales</taxon>
        <taxon>Erythrobacteraceae</taxon>
        <taxon>Qipengyuania</taxon>
    </lineage>
</organism>
<evidence type="ECO:0000313" key="1">
    <source>
        <dbReference type="EMBL" id="MBX7483912.1"/>
    </source>
</evidence>
<dbReference type="Proteomes" id="UP000755104">
    <property type="component" value="Unassembled WGS sequence"/>
</dbReference>
<protein>
    <recommendedName>
        <fullName evidence="3">DUF2612 domain-containing protein</fullName>
    </recommendedName>
</protein>
<dbReference type="EMBL" id="JAIGNO010000015">
    <property type="protein sequence ID" value="MBX7483912.1"/>
    <property type="molecule type" value="Genomic_DNA"/>
</dbReference>
<proteinExistence type="predicted"/>
<evidence type="ECO:0000313" key="2">
    <source>
        <dbReference type="Proteomes" id="UP000755104"/>
    </source>
</evidence>
<gene>
    <name evidence="1" type="ORF">K3174_15380</name>
</gene>
<dbReference type="RefSeq" id="WP_221560319.1">
    <property type="nucleotide sequence ID" value="NZ_JAIGNO010000015.1"/>
</dbReference>
<sequence length="224" mass="25230">MSIEVPRGVHPQEDNLARTQDLAARLATIDPLLDNLSLFFGINKPSESLPPGQLIREMTLEDWRIRYEKGIVGPALGSRIGFWNRKKPLTDQAFGFNGKYNVREDISPNNFFATRNSIPPTLIDPAILNAIVEAFVDSFDANRADVICMDSTYEKANEPIQSLYMLWLDEDAPYPIAGEDFRLRADHPPPSHSEPWLGGTRYIWPEHEPRAWLGLDPEESGDGG</sequence>
<accession>A0ABS7JFV0</accession>